<dbReference type="InterPro" id="IPR051030">
    <property type="entry name" value="Vitamin_B12-ABC_binding"/>
</dbReference>
<gene>
    <name evidence="2" type="ORF">BXY57_2120</name>
</gene>
<dbReference type="Gene3D" id="3.40.50.1980">
    <property type="entry name" value="Nitrogenase molybdenum iron protein domain"/>
    <property type="match status" value="2"/>
</dbReference>
<protein>
    <submittedName>
        <fullName evidence="2">Iron complex transport system substrate-binding protein</fullName>
    </submittedName>
</protein>
<name>A0A2M9CX74_9BACT</name>
<proteinExistence type="predicted"/>
<dbReference type="AlphaFoldDB" id="A0A2M9CX74"/>
<comment type="caution">
    <text evidence="2">The sequence shown here is derived from an EMBL/GenBank/DDBJ whole genome shotgun (WGS) entry which is preliminary data.</text>
</comment>
<dbReference type="PANTHER" id="PTHR42860:SF1">
    <property type="entry name" value="VITAMIN B12-BINDING PROTEIN"/>
    <property type="match status" value="1"/>
</dbReference>
<organism evidence="2 3">
    <name type="scientific">Thermoflavifilum aggregans</name>
    <dbReference type="NCBI Taxonomy" id="454188"/>
    <lineage>
        <taxon>Bacteria</taxon>
        <taxon>Pseudomonadati</taxon>
        <taxon>Bacteroidota</taxon>
        <taxon>Chitinophagia</taxon>
        <taxon>Chitinophagales</taxon>
        <taxon>Chitinophagaceae</taxon>
        <taxon>Thermoflavifilum</taxon>
    </lineage>
</organism>
<dbReference type="EMBL" id="PGFG01000001">
    <property type="protein sequence ID" value="PJJ76495.1"/>
    <property type="molecule type" value="Genomic_DNA"/>
</dbReference>
<evidence type="ECO:0000313" key="3">
    <source>
        <dbReference type="Proteomes" id="UP000230000"/>
    </source>
</evidence>
<dbReference type="RefSeq" id="WP_100314960.1">
    <property type="nucleotide sequence ID" value="NZ_PGFG01000001.1"/>
</dbReference>
<evidence type="ECO:0000313" key="2">
    <source>
        <dbReference type="EMBL" id="PJJ76495.1"/>
    </source>
</evidence>
<sequence length="318" mass="36025">MKVCSFIPAVTQMIYDMGLQDMLHGVTFECPAPARAEKAILVHCLLEGRQLNGEEIDRVYSAAKASGQSLYWVEEELLQAIEPDVIFTQDVCEVCQIDTRCTAAAIARLRRQPRLVAISPADLDDVFQSAITIAREMGREEAAYAYLAKLRQQDDILRTLYQHRMPLRKVALLEWLQPMYNCGHWIPYQIACAGGIDLLSHPRGDSIVLPFEKLVKYDPEVMVLAPCGYTVQQTQAELNRLWQQPDSFLHHEAWGRLQAIHNQQVYLADYDLFTQPSASTLVDGIGLLAGLFHPELFEVPVHLQHKYQPLHHLPVAVV</sequence>
<dbReference type="PANTHER" id="PTHR42860">
    <property type="entry name" value="VITAMIN B12-BINDING PROTEIN"/>
    <property type="match status" value="1"/>
</dbReference>
<dbReference type="SUPFAM" id="SSF53807">
    <property type="entry name" value="Helical backbone' metal receptor"/>
    <property type="match status" value="1"/>
</dbReference>
<feature type="domain" description="Fe/B12 periplasmic-binding" evidence="1">
    <location>
        <begin position="2"/>
        <end position="296"/>
    </location>
</feature>
<dbReference type="Pfam" id="PF01497">
    <property type="entry name" value="Peripla_BP_2"/>
    <property type="match status" value="1"/>
</dbReference>
<accession>A0A2M9CX74</accession>
<dbReference type="InterPro" id="IPR002491">
    <property type="entry name" value="ABC_transptr_periplasmic_BD"/>
</dbReference>
<keyword evidence="3" id="KW-1185">Reference proteome</keyword>
<reference evidence="2 3" key="1">
    <citation type="submission" date="2017-11" db="EMBL/GenBank/DDBJ databases">
        <title>Genomic Encyclopedia of Archaeal and Bacterial Type Strains, Phase II (KMG-II): From Individual Species to Whole Genera.</title>
        <authorList>
            <person name="Goeker M."/>
        </authorList>
    </citation>
    <scope>NUCLEOTIDE SEQUENCE [LARGE SCALE GENOMIC DNA]</scope>
    <source>
        <strain evidence="2 3">DSM 27268</strain>
    </source>
</reference>
<dbReference type="OrthoDB" id="9787772at2"/>
<dbReference type="PROSITE" id="PS50983">
    <property type="entry name" value="FE_B12_PBP"/>
    <property type="match status" value="1"/>
</dbReference>
<dbReference type="Proteomes" id="UP000230000">
    <property type="component" value="Unassembled WGS sequence"/>
</dbReference>
<evidence type="ECO:0000259" key="1">
    <source>
        <dbReference type="PROSITE" id="PS50983"/>
    </source>
</evidence>